<accession>A0A8X7VA55</accession>
<dbReference type="OrthoDB" id="1113847at2759"/>
<organism evidence="2 3">
    <name type="scientific">Brassica carinata</name>
    <name type="common">Ethiopian mustard</name>
    <name type="synonym">Abyssinian cabbage</name>
    <dbReference type="NCBI Taxonomy" id="52824"/>
    <lineage>
        <taxon>Eukaryota</taxon>
        <taxon>Viridiplantae</taxon>
        <taxon>Streptophyta</taxon>
        <taxon>Embryophyta</taxon>
        <taxon>Tracheophyta</taxon>
        <taxon>Spermatophyta</taxon>
        <taxon>Magnoliopsida</taxon>
        <taxon>eudicotyledons</taxon>
        <taxon>Gunneridae</taxon>
        <taxon>Pentapetalae</taxon>
        <taxon>rosids</taxon>
        <taxon>malvids</taxon>
        <taxon>Brassicales</taxon>
        <taxon>Brassicaceae</taxon>
        <taxon>Brassiceae</taxon>
        <taxon>Brassica</taxon>
    </lineage>
</organism>
<proteinExistence type="predicted"/>
<evidence type="ECO:0000313" key="3">
    <source>
        <dbReference type="Proteomes" id="UP000886595"/>
    </source>
</evidence>
<feature type="region of interest" description="Disordered" evidence="1">
    <location>
        <begin position="1"/>
        <end position="30"/>
    </location>
</feature>
<keyword evidence="3" id="KW-1185">Reference proteome</keyword>
<feature type="compositionally biased region" description="Basic and acidic residues" evidence="1">
    <location>
        <begin position="1"/>
        <end position="24"/>
    </location>
</feature>
<dbReference type="AlphaFoldDB" id="A0A8X7VA55"/>
<sequence length="103" mass="11723">MQEKDQPKIEDVPCPDHEPTGVEKEQEEDGSDAFCVLQEVLEAATVFPTFGKNQQKMLLRNLKNLPAQRKKELTDEWKALLDDEMKLNIKKLTFAAKLANPNA</sequence>
<evidence type="ECO:0000256" key="1">
    <source>
        <dbReference type="SAM" id="MobiDB-lite"/>
    </source>
</evidence>
<dbReference type="EMBL" id="JAAMPC010000006">
    <property type="protein sequence ID" value="KAG2307336.1"/>
    <property type="molecule type" value="Genomic_DNA"/>
</dbReference>
<name>A0A8X7VA55_BRACI</name>
<reference evidence="2 3" key="1">
    <citation type="submission" date="2020-02" db="EMBL/GenBank/DDBJ databases">
        <authorList>
            <person name="Ma Q."/>
            <person name="Huang Y."/>
            <person name="Song X."/>
            <person name="Pei D."/>
        </authorList>
    </citation>
    <scope>NUCLEOTIDE SEQUENCE [LARGE SCALE GENOMIC DNA]</scope>
    <source>
        <strain evidence="2">Sxm20200214</strain>
        <tissue evidence="2">Leaf</tissue>
    </source>
</reference>
<comment type="caution">
    <text evidence="2">The sequence shown here is derived from an EMBL/GenBank/DDBJ whole genome shotgun (WGS) entry which is preliminary data.</text>
</comment>
<dbReference type="Proteomes" id="UP000886595">
    <property type="component" value="Unassembled WGS sequence"/>
</dbReference>
<gene>
    <name evidence="2" type="ORF">Bca52824_027084</name>
</gene>
<evidence type="ECO:0000313" key="2">
    <source>
        <dbReference type="EMBL" id="KAG2307336.1"/>
    </source>
</evidence>
<protein>
    <submittedName>
        <fullName evidence="2">Uncharacterized protein</fullName>
    </submittedName>
</protein>